<organism evidence="5 6">
    <name type="scientific">Gryllus longicercus</name>
    <dbReference type="NCBI Taxonomy" id="2509291"/>
    <lineage>
        <taxon>Eukaryota</taxon>
        <taxon>Metazoa</taxon>
        <taxon>Ecdysozoa</taxon>
        <taxon>Arthropoda</taxon>
        <taxon>Hexapoda</taxon>
        <taxon>Insecta</taxon>
        <taxon>Pterygota</taxon>
        <taxon>Neoptera</taxon>
        <taxon>Polyneoptera</taxon>
        <taxon>Orthoptera</taxon>
        <taxon>Ensifera</taxon>
        <taxon>Gryllidea</taxon>
        <taxon>Grylloidea</taxon>
        <taxon>Gryllidae</taxon>
        <taxon>Gryllinae</taxon>
        <taxon>Gryllus</taxon>
    </lineage>
</organism>
<dbReference type="PROSITE" id="PS51450">
    <property type="entry name" value="LRR"/>
    <property type="match status" value="5"/>
</dbReference>
<dbReference type="PROSITE" id="PS50106">
    <property type="entry name" value="PDZ"/>
    <property type="match status" value="1"/>
</dbReference>
<dbReference type="InterPro" id="IPR050614">
    <property type="entry name" value="Synaptic_Scaffolding_LAP-MAGUK"/>
</dbReference>
<comment type="caution">
    <text evidence="5">The sequence shown here is derived from an EMBL/GenBank/DDBJ whole genome shotgun (WGS) entry which is preliminary data.</text>
</comment>
<feature type="compositionally biased region" description="Polar residues" evidence="3">
    <location>
        <begin position="651"/>
        <end position="664"/>
    </location>
</feature>
<dbReference type="SMART" id="SM00228">
    <property type="entry name" value="PDZ"/>
    <property type="match status" value="1"/>
</dbReference>
<dbReference type="InterPro" id="IPR036034">
    <property type="entry name" value="PDZ_sf"/>
</dbReference>
<dbReference type="GO" id="GO:0043113">
    <property type="term" value="P:receptor clustering"/>
    <property type="evidence" value="ECO:0007669"/>
    <property type="project" value="TreeGrafter"/>
</dbReference>
<dbReference type="GO" id="GO:0098887">
    <property type="term" value="P:neurotransmitter receptor transport, endosome to postsynaptic membrane"/>
    <property type="evidence" value="ECO:0007669"/>
    <property type="project" value="TreeGrafter"/>
</dbReference>
<feature type="compositionally biased region" description="Basic and acidic residues" evidence="3">
    <location>
        <begin position="787"/>
        <end position="801"/>
    </location>
</feature>
<feature type="region of interest" description="Disordered" evidence="3">
    <location>
        <begin position="651"/>
        <end position="673"/>
    </location>
</feature>
<dbReference type="Gene3D" id="2.30.42.10">
    <property type="match status" value="1"/>
</dbReference>
<dbReference type="InterPro" id="IPR032675">
    <property type="entry name" value="LRR_dom_sf"/>
</dbReference>
<feature type="domain" description="PDZ" evidence="4">
    <location>
        <begin position="1108"/>
        <end position="1196"/>
    </location>
</feature>
<gene>
    <name evidence="5" type="ORF">R5R35_003958</name>
</gene>
<dbReference type="SMART" id="SM00364">
    <property type="entry name" value="LRR_BAC"/>
    <property type="match status" value="11"/>
</dbReference>
<dbReference type="Pfam" id="PF13855">
    <property type="entry name" value="LRR_8"/>
    <property type="match status" value="2"/>
</dbReference>
<dbReference type="GO" id="GO:0098968">
    <property type="term" value="P:neurotransmitter receptor transport postsynaptic membrane to endosome"/>
    <property type="evidence" value="ECO:0007669"/>
    <property type="project" value="TreeGrafter"/>
</dbReference>
<dbReference type="FunFam" id="3.80.10.10:FF:000118">
    <property type="entry name" value="Leucine rich repeat containing 7"/>
    <property type="match status" value="1"/>
</dbReference>
<evidence type="ECO:0000313" key="5">
    <source>
        <dbReference type="EMBL" id="KAK7793995.1"/>
    </source>
</evidence>
<dbReference type="InterPro" id="IPR001478">
    <property type="entry name" value="PDZ"/>
</dbReference>
<evidence type="ECO:0000259" key="4">
    <source>
        <dbReference type="PROSITE" id="PS50106"/>
    </source>
</evidence>
<dbReference type="SUPFAM" id="SSF50156">
    <property type="entry name" value="PDZ domain-like"/>
    <property type="match status" value="1"/>
</dbReference>
<dbReference type="GO" id="GO:0098609">
    <property type="term" value="P:cell-cell adhesion"/>
    <property type="evidence" value="ECO:0007669"/>
    <property type="project" value="TreeGrafter"/>
</dbReference>
<dbReference type="SUPFAM" id="SSF52058">
    <property type="entry name" value="L domain-like"/>
    <property type="match status" value="2"/>
</dbReference>
<dbReference type="SMART" id="SM00365">
    <property type="entry name" value="LRR_SD22"/>
    <property type="match status" value="5"/>
</dbReference>
<dbReference type="PANTHER" id="PTHR23119">
    <property type="entry name" value="DISCS LARGE"/>
    <property type="match status" value="1"/>
</dbReference>
<dbReference type="AlphaFoldDB" id="A0AAN9VCX9"/>
<evidence type="ECO:0000256" key="2">
    <source>
        <dbReference type="ARBA" id="ARBA00022737"/>
    </source>
</evidence>
<dbReference type="PANTHER" id="PTHR23119:SF50">
    <property type="entry name" value="PDZ DOMAIN-CONTAINING PROTEIN"/>
    <property type="match status" value="1"/>
</dbReference>
<name>A0AAN9VCX9_9ORTH</name>
<feature type="region of interest" description="Disordered" evidence="3">
    <location>
        <begin position="782"/>
        <end position="801"/>
    </location>
</feature>
<feature type="region of interest" description="Disordered" evidence="3">
    <location>
        <begin position="844"/>
        <end position="923"/>
    </location>
</feature>
<dbReference type="Proteomes" id="UP001378592">
    <property type="component" value="Unassembled WGS sequence"/>
</dbReference>
<dbReference type="InterPro" id="IPR001611">
    <property type="entry name" value="Leu-rich_rpt"/>
</dbReference>
<reference evidence="5 6" key="1">
    <citation type="submission" date="2024-03" db="EMBL/GenBank/DDBJ databases">
        <title>The genome assembly and annotation of the cricket Gryllus longicercus Weissman &amp; Gray.</title>
        <authorList>
            <person name="Szrajer S."/>
            <person name="Gray D."/>
            <person name="Ylla G."/>
        </authorList>
    </citation>
    <scope>NUCLEOTIDE SEQUENCE [LARGE SCALE GENOMIC DNA]</scope>
    <source>
        <strain evidence="5">DAG 2021-001</strain>
        <tissue evidence="5">Whole body minus gut</tissue>
    </source>
</reference>
<dbReference type="Pfam" id="PF23598">
    <property type="entry name" value="LRR_14"/>
    <property type="match status" value="1"/>
</dbReference>
<dbReference type="SMART" id="SM00369">
    <property type="entry name" value="LRR_TYP"/>
    <property type="match status" value="13"/>
</dbReference>
<dbReference type="Gene3D" id="3.80.10.10">
    <property type="entry name" value="Ribonuclease Inhibitor"/>
    <property type="match status" value="3"/>
</dbReference>
<dbReference type="EMBL" id="JAZDUA010000353">
    <property type="protein sequence ID" value="KAK7793995.1"/>
    <property type="molecule type" value="Genomic_DNA"/>
</dbReference>
<keyword evidence="2" id="KW-0677">Repeat</keyword>
<accession>A0AAN9VCX9</accession>
<dbReference type="GO" id="GO:0045197">
    <property type="term" value="P:establishment or maintenance of epithelial cell apical/basal polarity"/>
    <property type="evidence" value="ECO:0007669"/>
    <property type="project" value="TreeGrafter"/>
</dbReference>
<dbReference type="Pfam" id="PF00595">
    <property type="entry name" value="PDZ"/>
    <property type="match status" value="1"/>
</dbReference>
<evidence type="ECO:0000256" key="1">
    <source>
        <dbReference type="ARBA" id="ARBA00022614"/>
    </source>
</evidence>
<sequence length="1196" mass="133072">MPWDCFACLKPESTDIKQLNYEHCTLNDVPAEVFAFERTLEELHLDSNRIRDLPRPLFHCHGLKVLSLSDNEVHSLPPAIASLINLHHLDVSRNALNSIPDNLKGCKHLTYVDVSVNPLEKLPEGFTQLISLEELYLNDTYLDFLPANFGRLMRLRILELRENNLNTLPKSIARLAHLQRLDIGQNDFSDVPEVIGNLPNLTELWVDSNRIRSIPPLIGNLKKLVHLEASNNNIRSVASEIEHCAKLLDLSLTCNELTSLPNTLGNLRELVTLKVDDNQLSMLPNTIGKLSNLEELILSQNDLESLPACIGLLRKLHVLNVDDNMLEELPPEIGSCTSLTILSAHSNKLQHVPAELGHLSNLRVINLSENQLQNLPVSILNLVHLTALWLSNNQSTPLTTLQQEIDKHTGQMVCTNFMLPQSTQECNPIEGHWVRQEVCANAPTKVKQHISFATDTDAEAPSRLMRAPTPYPKELRAMAKHARAMHHLKRSPKENEDDLPVVEEMVSQEPKDVLIKEAKVKKPSIDPVIMQSVVQHVDKNLDILGKQIDCKGYVETNTILQEYDDMTYGNSLGEMPSVIALDTGPVVREAKCVRKINTPITNSSALTESRQRESVVSNSEQTFQTPPPYHIAAAYSKQAIFFMQSHTKSVPKTVNYSPETSSCSVMGREKDEQIEPEEIETCVNNQSINEGMNPRPGAPQVPVKIKEHDHLYSLEGKQITSTVNSLTEENSLPVDVSKEENLSDEVTFLSLPSNNVNFGSVSNNDVEIKRNSNFGEKNEVSYSSTLTHEHNSSEPTKDDAIRREQNASEVFENGVESVTSNISNKVEFERLEDDSGEVPFLQKPQTFTQDKPVVSESVIAPTPQRPRSASFGTSTQSLDTKVSPLPAPNSQRKVSGIPRAFNRIPPHTAFPQSPGDQSCTEDDVLNSSNKALQKLDKDKPRESFNISPNTKIPVPCFPSPKKENLCPKGSRVLSNAILQDSDIISSSDIVRVEQNYYHAPQRMTLADCNLNTQCKPLHEVNLSPHRTSSSLYGDGSEYYSEPNAEISDIHSISEQPSKTAESPVSQQLRVSVPMNLSSLSNLSMNSPAEPQSKHPSKWMFGPHKNATVFPVTIQKNSGLGFSISGGMKAISNSERYENEIFVTKVHPNGPASKVIMPGDKILEVDGIDFTKLEHDEAVSVLMQTGNIVNMMISRHQ</sequence>
<dbReference type="GO" id="GO:0005912">
    <property type="term" value="C:adherens junction"/>
    <property type="evidence" value="ECO:0007669"/>
    <property type="project" value="TreeGrafter"/>
</dbReference>
<keyword evidence="1" id="KW-0433">Leucine-rich repeat</keyword>
<evidence type="ECO:0000256" key="3">
    <source>
        <dbReference type="SAM" id="MobiDB-lite"/>
    </source>
</evidence>
<protein>
    <recommendedName>
        <fullName evidence="4">PDZ domain-containing protein</fullName>
    </recommendedName>
</protein>
<keyword evidence="6" id="KW-1185">Reference proteome</keyword>
<proteinExistence type="predicted"/>
<dbReference type="GO" id="GO:0019901">
    <property type="term" value="F:protein kinase binding"/>
    <property type="evidence" value="ECO:0007669"/>
    <property type="project" value="TreeGrafter"/>
</dbReference>
<evidence type="ECO:0000313" key="6">
    <source>
        <dbReference type="Proteomes" id="UP001378592"/>
    </source>
</evidence>
<feature type="compositionally biased region" description="Polar residues" evidence="3">
    <location>
        <begin position="865"/>
        <end position="880"/>
    </location>
</feature>
<dbReference type="GO" id="GO:0045211">
    <property type="term" value="C:postsynaptic membrane"/>
    <property type="evidence" value="ECO:0007669"/>
    <property type="project" value="TreeGrafter"/>
</dbReference>
<dbReference type="GO" id="GO:0014069">
    <property type="term" value="C:postsynaptic density"/>
    <property type="evidence" value="ECO:0007669"/>
    <property type="project" value="TreeGrafter"/>
</dbReference>
<dbReference type="InterPro" id="IPR003591">
    <property type="entry name" value="Leu-rich_rpt_typical-subtyp"/>
</dbReference>
<dbReference type="InterPro" id="IPR055414">
    <property type="entry name" value="LRR_R13L4/SHOC2-like"/>
</dbReference>
<dbReference type="GO" id="GO:0016323">
    <property type="term" value="C:basolateral plasma membrane"/>
    <property type="evidence" value="ECO:0007669"/>
    <property type="project" value="TreeGrafter"/>
</dbReference>